<name>A0A814WM89_9BILA</name>
<dbReference type="EMBL" id="CAJNOQ010008816">
    <property type="protein sequence ID" value="CAF1207479.1"/>
    <property type="molecule type" value="Genomic_DNA"/>
</dbReference>
<feature type="non-terminal residue" evidence="1">
    <location>
        <position position="1"/>
    </location>
</feature>
<dbReference type="Proteomes" id="UP000681722">
    <property type="component" value="Unassembled WGS sequence"/>
</dbReference>
<accession>A0A814WM89</accession>
<evidence type="ECO:0000313" key="3">
    <source>
        <dbReference type="Proteomes" id="UP000663829"/>
    </source>
</evidence>
<reference evidence="1" key="1">
    <citation type="submission" date="2021-02" db="EMBL/GenBank/DDBJ databases">
        <authorList>
            <person name="Nowell W R."/>
        </authorList>
    </citation>
    <scope>NUCLEOTIDE SEQUENCE</scope>
</reference>
<dbReference type="AlphaFoldDB" id="A0A814WM89"/>
<keyword evidence="3" id="KW-1185">Reference proteome</keyword>
<evidence type="ECO:0000313" key="1">
    <source>
        <dbReference type="EMBL" id="CAF1207479.1"/>
    </source>
</evidence>
<evidence type="ECO:0000313" key="2">
    <source>
        <dbReference type="EMBL" id="CAF3971676.1"/>
    </source>
</evidence>
<comment type="caution">
    <text evidence="1">The sequence shown here is derived from an EMBL/GenBank/DDBJ whole genome shotgun (WGS) entry which is preliminary data.</text>
</comment>
<dbReference type="EMBL" id="CAJOBC010008817">
    <property type="protein sequence ID" value="CAF3971676.1"/>
    <property type="molecule type" value="Genomic_DNA"/>
</dbReference>
<organism evidence="1 3">
    <name type="scientific">Didymodactylos carnosus</name>
    <dbReference type="NCBI Taxonomy" id="1234261"/>
    <lineage>
        <taxon>Eukaryota</taxon>
        <taxon>Metazoa</taxon>
        <taxon>Spiralia</taxon>
        <taxon>Gnathifera</taxon>
        <taxon>Rotifera</taxon>
        <taxon>Eurotatoria</taxon>
        <taxon>Bdelloidea</taxon>
        <taxon>Philodinida</taxon>
        <taxon>Philodinidae</taxon>
        <taxon>Didymodactylos</taxon>
    </lineage>
</organism>
<protein>
    <submittedName>
        <fullName evidence="1">Uncharacterized protein</fullName>
    </submittedName>
</protein>
<dbReference type="Proteomes" id="UP000663829">
    <property type="component" value="Unassembled WGS sequence"/>
</dbReference>
<gene>
    <name evidence="1" type="ORF">GPM918_LOCUS24037</name>
    <name evidence="2" type="ORF">SRO942_LOCUS24036</name>
</gene>
<sequence>YQIHVDPETQELSLLDIVNVPNVDMDDETPAHLKISFDNLVIIIIVRVDNGPKQVFIHHHSNFEEIRYSSNPQPIAEQNRIFTLAYLNTFITMLHDCIVPADELGYSEFLQYLAANNPELGNPIYYSKSNRILGKATNGSLYRVVVPDIAGVMVPDSKKIKFLALPLDGKDVDDVLDMSLIVTIDQTTEEVKIYCSYSFGTEDLWILTLIIDSDKREFSSIINNDKLLELIKNDHPTEKTGYMLFKSLEKMCKELNVTNHNMARLDILRKQLDNLTQILASVYVDP</sequence>
<proteinExistence type="predicted"/>